<evidence type="ECO:0000259" key="2">
    <source>
        <dbReference type="Pfam" id="PF00856"/>
    </source>
</evidence>
<dbReference type="KEGG" id="ccar:109065918"/>
<organism evidence="3">
    <name type="scientific">Cyprinus carpio</name>
    <name type="common">Common carp</name>
    <dbReference type="NCBI Taxonomy" id="7962"/>
    <lineage>
        <taxon>Eukaryota</taxon>
        <taxon>Metazoa</taxon>
        <taxon>Chordata</taxon>
        <taxon>Craniata</taxon>
        <taxon>Vertebrata</taxon>
        <taxon>Euteleostomi</taxon>
        <taxon>Actinopterygii</taxon>
        <taxon>Neopterygii</taxon>
        <taxon>Teleostei</taxon>
        <taxon>Ostariophysi</taxon>
        <taxon>Cypriniformes</taxon>
        <taxon>Cyprinidae</taxon>
        <taxon>Cyprininae</taxon>
        <taxon>Cyprinus</taxon>
    </lineage>
</organism>
<feature type="region of interest" description="Disordered" evidence="1">
    <location>
        <begin position="213"/>
        <end position="284"/>
    </location>
</feature>
<dbReference type="PANTHER" id="PTHR33480:SF3">
    <property type="entry name" value="SI:DKEY-117M1.4"/>
    <property type="match status" value="1"/>
</dbReference>
<dbReference type="GeneID" id="109065918"/>
<dbReference type="InterPro" id="IPR001214">
    <property type="entry name" value="SET_dom"/>
</dbReference>
<name>A0A9Q9Y7V6_CYPCA</name>
<dbReference type="OrthoDB" id="8935755at2759"/>
<feature type="region of interest" description="Disordered" evidence="1">
    <location>
        <begin position="750"/>
        <end position="812"/>
    </location>
</feature>
<dbReference type="RefSeq" id="XP_042615254.1">
    <property type="nucleotide sequence ID" value="XM_042759320.1"/>
</dbReference>
<dbReference type="PANTHER" id="PTHR33480">
    <property type="entry name" value="SET DOMAIN-CONTAINING PROTEIN-RELATED"/>
    <property type="match status" value="1"/>
</dbReference>
<feature type="region of interest" description="Disordered" evidence="1">
    <location>
        <begin position="336"/>
        <end position="488"/>
    </location>
</feature>
<dbReference type="Proteomes" id="UP001155660">
    <property type="component" value="Chromosome A7"/>
</dbReference>
<proteinExistence type="predicted"/>
<dbReference type="Pfam" id="PF00856">
    <property type="entry name" value="SET"/>
    <property type="match status" value="1"/>
</dbReference>
<reference evidence="3" key="1">
    <citation type="submission" date="2025-08" db="UniProtKB">
        <authorList>
            <consortium name="RefSeq"/>
        </authorList>
    </citation>
    <scope>IDENTIFICATION</scope>
    <source>
        <tissue evidence="3">Muscle</tissue>
    </source>
</reference>
<feature type="compositionally biased region" description="Low complexity" evidence="1">
    <location>
        <begin position="383"/>
        <end position="426"/>
    </location>
</feature>
<gene>
    <name evidence="3" type="primary">LOC109065918</name>
</gene>
<sequence>MRTGAVLMAESVRSPFDYREPPTLDSDGDGGKPPPPRGRVCGRKRKGTPVKVCERAAYVTEDEEESLSEHSYSPGDGQYAEGSEGRLPPAGSPYFLTDPSQLCVPELSEEGASGVRGPVLFHPAPNCRIREVHCGSQVRLVVIAIRDIAKGEEITVDYSLTDWGENAMGFHTSVSPRGFECGFNPESTIKKEEEPGSLPLSLTVSDYLTPSWSLSPSSSPLSHSEASDSDREEDEEEEEDDDDDEEDLEDLQGRMMRRRKKRKTSATVKKKAQTHPLSFTCPAPSLPPPFQQPLATPTTNINNNININIGASGTLSRRQHCPYCGRHFRSLARHLEKHHEQQPEVRAAMELSHPPASSHPFTSPAQPSSSLGTSLFSRERDSSSSAPKSGGVSFSLSLSPPPASSTSKKSSTTLPKKPTANKSPAASPNPPARRGRPPKKEKEQQQKKQEEAPPTPGKQEEEEFDMREDGSAEEKSGEMASSGRSHMPPLLSSLSTLVLYLRRQQHASFLSLSRAPAAAEAWRLLCHSSLALLILYNRHRECEVAKLTVQDYRSRAAPSSPSPSLEASLSPFERAVLCLLPRVGVLGKRGRLQPLILPPHSEACLDLLLKTSADVGVDPQSPYVFSRPYHSPATPLRGTDLLRSLARSSGAKNPAALTAPRARRQVAILTQLLLLEEGERTPGAATGRLEDFLQSEYHVTQSCARIGQDAALMNRVGRVVLYGEREGVLFRGMSLQHICLELDVMSGNSADSFSDDSDGEASKTQDSVKKEGSSTRAPRRKKSSPHQSTSSPSAGHKRRSAQVKSGKRGVLKRPWSEAERVAVETHLKKNIMELRVPAKADCERCLQLCPLLVSNQRDWRAIKFYCHNRIQLLKKQGRRDGNTAAVC</sequence>
<feature type="region of interest" description="Disordered" evidence="1">
    <location>
        <begin position="1"/>
        <end position="87"/>
    </location>
</feature>
<feature type="compositionally biased region" description="Low complexity" evidence="1">
    <location>
        <begin position="213"/>
        <end position="224"/>
    </location>
</feature>
<accession>A0A9Q9Y7V6</accession>
<protein>
    <submittedName>
        <fullName evidence="3">Uncharacterized protein LOC109065918</fullName>
    </submittedName>
</protein>
<feature type="compositionally biased region" description="Basic residues" evidence="1">
    <location>
        <begin position="255"/>
        <end position="273"/>
    </location>
</feature>
<feature type="domain" description="SET" evidence="2">
    <location>
        <begin position="46"/>
        <end position="158"/>
    </location>
</feature>
<evidence type="ECO:0000256" key="1">
    <source>
        <dbReference type="SAM" id="MobiDB-lite"/>
    </source>
</evidence>
<evidence type="ECO:0000313" key="3">
    <source>
        <dbReference type="RefSeq" id="XP_042615254.1"/>
    </source>
</evidence>
<feature type="compositionally biased region" description="Basic residues" evidence="1">
    <location>
        <begin position="795"/>
        <end position="811"/>
    </location>
</feature>
<feature type="compositionally biased region" description="Basic and acidic residues" evidence="1">
    <location>
        <begin position="438"/>
        <end position="451"/>
    </location>
</feature>
<feature type="compositionally biased region" description="Basic and acidic residues" evidence="1">
    <location>
        <begin position="760"/>
        <end position="773"/>
    </location>
</feature>
<feature type="compositionally biased region" description="Polar residues" evidence="1">
    <location>
        <begin position="359"/>
        <end position="373"/>
    </location>
</feature>
<dbReference type="AlphaFoldDB" id="A0A9Q9Y7V6"/>
<feature type="compositionally biased region" description="Basic and acidic residues" evidence="1">
    <location>
        <begin position="467"/>
        <end position="477"/>
    </location>
</feature>
<dbReference type="CDD" id="cd08161">
    <property type="entry name" value="SET"/>
    <property type="match status" value="1"/>
</dbReference>
<feature type="compositionally biased region" description="Acidic residues" evidence="1">
    <location>
        <begin position="230"/>
        <end position="250"/>
    </location>
</feature>